<name>X1L391_9ZZZZ</name>
<accession>X1L391</accession>
<protein>
    <recommendedName>
        <fullName evidence="3">ABC transmembrane type-1 domain-containing protein</fullName>
    </recommendedName>
</protein>
<comment type="caution">
    <text evidence="2">The sequence shown here is derived from an EMBL/GenBank/DDBJ whole genome shotgun (WGS) entry which is preliminary data.</text>
</comment>
<organism evidence="2">
    <name type="scientific">marine sediment metagenome</name>
    <dbReference type="NCBI Taxonomy" id="412755"/>
    <lineage>
        <taxon>unclassified sequences</taxon>
        <taxon>metagenomes</taxon>
        <taxon>ecological metagenomes</taxon>
    </lineage>
</organism>
<evidence type="ECO:0000256" key="1">
    <source>
        <dbReference type="SAM" id="Phobius"/>
    </source>
</evidence>
<proteinExistence type="predicted"/>
<keyword evidence="1" id="KW-1133">Transmembrane helix</keyword>
<dbReference type="EMBL" id="BARV01009222">
    <property type="protein sequence ID" value="GAI13812.1"/>
    <property type="molecule type" value="Genomic_DNA"/>
</dbReference>
<keyword evidence="1" id="KW-0812">Transmembrane</keyword>
<evidence type="ECO:0008006" key="3">
    <source>
        <dbReference type="Google" id="ProtNLM"/>
    </source>
</evidence>
<sequence>MSIFLQGLIWQFFDMPKAILKAWKNFLLFNLNYFSVPILLRTFFSHWRRYHYPYGRVFEAWRNIETFVFNMMSRIIGAFLRTVFIILGLFIEIFIILGGTIVFLSWLLLP</sequence>
<reference evidence="2" key="1">
    <citation type="journal article" date="2014" name="Front. Microbiol.">
        <title>High frequency of phylogenetically diverse reductive dehalogenase-homologous genes in deep subseafloor sedimentary metagenomes.</title>
        <authorList>
            <person name="Kawai M."/>
            <person name="Futagami T."/>
            <person name="Toyoda A."/>
            <person name="Takaki Y."/>
            <person name="Nishi S."/>
            <person name="Hori S."/>
            <person name="Arai W."/>
            <person name="Tsubouchi T."/>
            <person name="Morono Y."/>
            <person name="Uchiyama I."/>
            <person name="Ito T."/>
            <person name="Fujiyama A."/>
            <person name="Inagaki F."/>
            <person name="Takami H."/>
        </authorList>
    </citation>
    <scope>NUCLEOTIDE SEQUENCE</scope>
    <source>
        <strain evidence="2">Expedition CK06-06</strain>
    </source>
</reference>
<feature type="non-terminal residue" evidence="2">
    <location>
        <position position="110"/>
    </location>
</feature>
<feature type="transmembrane region" description="Helical" evidence="1">
    <location>
        <begin position="79"/>
        <end position="109"/>
    </location>
</feature>
<feature type="transmembrane region" description="Helical" evidence="1">
    <location>
        <begin position="26"/>
        <end position="44"/>
    </location>
</feature>
<keyword evidence="1" id="KW-0472">Membrane</keyword>
<evidence type="ECO:0000313" key="2">
    <source>
        <dbReference type="EMBL" id="GAI13812.1"/>
    </source>
</evidence>
<gene>
    <name evidence="2" type="ORF">S06H3_18266</name>
</gene>
<dbReference type="AlphaFoldDB" id="X1L391"/>